<protein>
    <submittedName>
        <fullName evidence="7">Mrp, putative</fullName>
    </submittedName>
</protein>
<dbReference type="AlphaFoldDB" id="A2D9M0"/>
<dbReference type="PANTHER" id="PTHR42961">
    <property type="entry name" value="IRON-SULFUR PROTEIN NUBPL"/>
    <property type="match status" value="1"/>
</dbReference>
<dbReference type="EMBL" id="DS113181">
    <property type="protein sequence ID" value="EAY22876.1"/>
    <property type="molecule type" value="Genomic_DNA"/>
</dbReference>
<dbReference type="Pfam" id="PF10609">
    <property type="entry name" value="ParA"/>
    <property type="match status" value="1"/>
</dbReference>
<gene>
    <name evidence="7" type="ORF">TVAG_076230</name>
</gene>
<keyword evidence="2" id="KW-0547">Nucleotide-binding</keyword>
<dbReference type="VEuPathDB" id="TrichDB:TVAGG3_0292810"/>
<reference evidence="7" key="1">
    <citation type="submission" date="2006-10" db="EMBL/GenBank/DDBJ databases">
        <authorList>
            <person name="Amadeo P."/>
            <person name="Zhao Q."/>
            <person name="Wortman J."/>
            <person name="Fraser-Liggett C."/>
            <person name="Carlton J."/>
        </authorList>
    </citation>
    <scope>NUCLEOTIDE SEQUENCE</scope>
    <source>
        <strain evidence="7">G3</strain>
    </source>
</reference>
<dbReference type="Gene3D" id="3.40.50.300">
    <property type="entry name" value="P-loop containing nucleotide triphosphate hydrolases"/>
    <property type="match status" value="1"/>
</dbReference>
<sequence>MLSQVGRFFAEAKAPNPFARKVPPQNVKHIILAASCKGGVGKSTVAMNTAIALTKQGMRVGLFDADLYGPSVPTMTLTSDSSLVMTQENKFLPVYVNGLETVSIGNAVKKEDALLWKGPAVGGLITQLLKDSLWSELDYLIIDTPPGTGDVHLALYDAVPIDGAILVTSPQNVAMADVIRNVDMFKKMRIPVLGLVRNFDGFVCPCCGEVTKIFQGQKADEMAKENKYEVLGSIPIDPAIAKAADSGIPAIDQAPDSAYAKVFQNIAKKIIEKVPKDSKPRGTK</sequence>
<dbReference type="GO" id="GO:0140663">
    <property type="term" value="F:ATP-dependent FeS chaperone activity"/>
    <property type="evidence" value="ECO:0007669"/>
    <property type="project" value="InterPro"/>
</dbReference>
<dbReference type="RefSeq" id="XP_001583862.1">
    <property type="nucleotide sequence ID" value="XM_001583812.1"/>
</dbReference>
<evidence type="ECO:0000256" key="5">
    <source>
        <dbReference type="ARBA" id="ARBA00023014"/>
    </source>
</evidence>
<keyword evidence="4" id="KW-0408">Iron</keyword>
<evidence type="ECO:0000256" key="3">
    <source>
        <dbReference type="ARBA" id="ARBA00022840"/>
    </source>
</evidence>
<dbReference type="InterPro" id="IPR019591">
    <property type="entry name" value="Mrp/NBP35_ATP-bd"/>
</dbReference>
<proteinExistence type="inferred from homology"/>
<dbReference type="InterPro" id="IPR044304">
    <property type="entry name" value="NUBPL-like"/>
</dbReference>
<dbReference type="FunFam" id="3.40.50.300:FF:003548">
    <property type="entry name" value="Iron-sulfur cluster carrier protein"/>
    <property type="match status" value="1"/>
</dbReference>
<keyword evidence="1" id="KW-0479">Metal-binding</keyword>
<dbReference type="eggNOG" id="KOG3022">
    <property type="taxonomic scope" value="Eukaryota"/>
</dbReference>
<dbReference type="CDD" id="cd02037">
    <property type="entry name" value="Mrp_NBP35"/>
    <property type="match status" value="1"/>
</dbReference>
<dbReference type="GO" id="GO:0046872">
    <property type="term" value="F:metal ion binding"/>
    <property type="evidence" value="ECO:0007669"/>
    <property type="project" value="UniProtKB-KW"/>
</dbReference>
<evidence type="ECO:0000256" key="2">
    <source>
        <dbReference type="ARBA" id="ARBA00022741"/>
    </source>
</evidence>
<dbReference type="Proteomes" id="UP000001542">
    <property type="component" value="Unassembled WGS sequence"/>
</dbReference>
<organism evidence="7 8">
    <name type="scientific">Trichomonas vaginalis (strain ATCC PRA-98 / G3)</name>
    <dbReference type="NCBI Taxonomy" id="412133"/>
    <lineage>
        <taxon>Eukaryota</taxon>
        <taxon>Metamonada</taxon>
        <taxon>Parabasalia</taxon>
        <taxon>Trichomonadida</taxon>
        <taxon>Trichomonadidae</taxon>
        <taxon>Trichomonas</taxon>
    </lineage>
</organism>
<dbReference type="GO" id="GO:0005524">
    <property type="term" value="F:ATP binding"/>
    <property type="evidence" value="ECO:0007669"/>
    <property type="project" value="UniProtKB-KW"/>
</dbReference>
<dbReference type="PANTHER" id="PTHR42961:SF2">
    <property type="entry name" value="IRON-SULFUR PROTEIN NUBPL"/>
    <property type="match status" value="1"/>
</dbReference>
<dbReference type="STRING" id="5722.A2D9M0"/>
<dbReference type="VEuPathDB" id="TrichDB:TVAG_076230"/>
<dbReference type="SMR" id="A2D9M0"/>
<dbReference type="HAMAP" id="MF_02040">
    <property type="entry name" value="Mrp_NBP35"/>
    <property type="match status" value="1"/>
</dbReference>
<comment type="similarity">
    <text evidence="6">Belongs to the Mrp/NBP35 ATP-binding proteins family.</text>
</comment>
<reference evidence="7" key="2">
    <citation type="journal article" date="2007" name="Science">
        <title>Draft genome sequence of the sexually transmitted pathogen Trichomonas vaginalis.</title>
        <authorList>
            <person name="Carlton J.M."/>
            <person name="Hirt R.P."/>
            <person name="Silva J.C."/>
            <person name="Delcher A.L."/>
            <person name="Schatz M."/>
            <person name="Zhao Q."/>
            <person name="Wortman J.R."/>
            <person name="Bidwell S.L."/>
            <person name="Alsmark U.C.M."/>
            <person name="Besteiro S."/>
            <person name="Sicheritz-Ponten T."/>
            <person name="Noel C.J."/>
            <person name="Dacks J.B."/>
            <person name="Foster P.G."/>
            <person name="Simillion C."/>
            <person name="Van de Peer Y."/>
            <person name="Miranda-Saavedra D."/>
            <person name="Barton G.J."/>
            <person name="Westrop G.D."/>
            <person name="Mueller S."/>
            <person name="Dessi D."/>
            <person name="Fiori P.L."/>
            <person name="Ren Q."/>
            <person name="Paulsen I."/>
            <person name="Zhang H."/>
            <person name="Bastida-Corcuera F.D."/>
            <person name="Simoes-Barbosa A."/>
            <person name="Brown M.T."/>
            <person name="Hayes R.D."/>
            <person name="Mukherjee M."/>
            <person name="Okumura C.Y."/>
            <person name="Schneider R."/>
            <person name="Smith A.J."/>
            <person name="Vanacova S."/>
            <person name="Villalvazo M."/>
            <person name="Haas B.J."/>
            <person name="Pertea M."/>
            <person name="Feldblyum T.V."/>
            <person name="Utterback T.R."/>
            <person name="Shu C.L."/>
            <person name="Osoegawa K."/>
            <person name="de Jong P.J."/>
            <person name="Hrdy I."/>
            <person name="Horvathova L."/>
            <person name="Zubacova Z."/>
            <person name="Dolezal P."/>
            <person name="Malik S.B."/>
            <person name="Logsdon J.M. Jr."/>
            <person name="Henze K."/>
            <person name="Gupta A."/>
            <person name="Wang C.C."/>
            <person name="Dunne R.L."/>
            <person name="Upcroft J.A."/>
            <person name="Upcroft P."/>
            <person name="White O."/>
            <person name="Salzberg S.L."/>
            <person name="Tang P."/>
            <person name="Chiu C.-H."/>
            <person name="Lee Y.-S."/>
            <person name="Embley T.M."/>
            <person name="Coombs G.H."/>
            <person name="Mottram J.C."/>
            <person name="Tachezy J."/>
            <person name="Fraser-Liggett C.M."/>
            <person name="Johnson P.J."/>
        </authorList>
    </citation>
    <scope>NUCLEOTIDE SEQUENCE [LARGE SCALE GENOMIC DNA]</scope>
    <source>
        <strain evidence="7">G3</strain>
    </source>
</reference>
<evidence type="ECO:0000313" key="8">
    <source>
        <dbReference type="Proteomes" id="UP000001542"/>
    </source>
</evidence>
<evidence type="ECO:0000256" key="4">
    <source>
        <dbReference type="ARBA" id="ARBA00023004"/>
    </source>
</evidence>
<dbReference type="GO" id="GO:0016226">
    <property type="term" value="P:iron-sulfur cluster assembly"/>
    <property type="evidence" value="ECO:0000318"/>
    <property type="project" value="GO_Central"/>
</dbReference>
<evidence type="ECO:0000256" key="6">
    <source>
        <dbReference type="ARBA" id="ARBA00024036"/>
    </source>
</evidence>
<dbReference type="InterPro" id="IPR027417">
    <property type="entry name" value="P-loop_NTPase"/>
</dbReference>
<dbReference type="OrthoDB" id="1741334at2759"/>
<dbReference type="InParanoid" id="A2D9M0"/>
<dbReference type="InterPro" id="IPR033756">
    <property type="entry name" value="YlxH/NBP35"/>
</dbReference>
<dbReference type="InterPro" id="IPR000808">
    <property type="entry name" value="Mrp-like_CS"/>
</dbReference>
<dbReference type="PROSITE" id="PS01215">
    <property type="entry name" value="MRP"/>
    <property type="match status" value="1"/>
</dbReference>
<keyword evidence="3" id="KW-0067">ATP-binding</keyword>
<dbReference type="OMA" id="ANFACSM"/>
<accession>A2D9M0</accession>
<dbReference type="GO" id="GO:0051539">
    <property type="term" value="F:4 iron, 4 sulfur cluster binding"/>
    <property type="evidence" value="ECO:0000318"/>
    <property type="project" value="GO_Central"/>
</dbReference>
<evidence type="ECO:0000256" key="1">
    <source>
        <dbReference type="ARBA" id="ARBA00022723"/>
    </source>
</evidence>
<dbReference type="SUPFAM" id="SSF52540">
    <property type="entry name" value="P-loop containing nucleoside triphosphate hydrolases"/>
    <property type="match status" value="1"/>
</dbReference>
<evidence type="ECO:0000313" key="7">
    <source>
        <dbReference type="EMBL" id="EAY22876.1"/>
    </source>
</evidence>
<name>A2D9M0_TRIV3</name>
<keyword evidence="8" id="KW-1185">Reference proteome</keyword>
<dbReference type="KEGG" id="tva:5468435"/>
<keyword evidence="5" id="KW-0411">Iron-sulfur</keyword>